<dbReference type="EMBL" id="JACHIP010000004">
    <property type="protein sequence ID" value="MBB5058733.1"/>
    <property type="molecule type" value="Genomic_DNA"/>
</dbReference>
<reference evidence="3 4" key="1">
    <citation type="submission" date="2020-08" db="EMBL/GenBank/DDBJ databases">
        <title>Genomic Encyclopedia of Type Strains, Phase IV (KMG-V): Genome sequencing to study the core and pangenomes of soil and plant-associated prokaryotes.</title>
        <authorList>
            <person name="Whitman W."/>
        </authorList>
    </citation>
    <scope>NUCLEOTIDE SEQUENCE [LARGE SCALE GENOMIC DNA]</scope>
    <source>
        <strain evidence="3 4">M8UP14</strain>
    </source>
</reference>
<dbReference type="RefSeq" id="WP_184218849.1">
    <property type="nucleotide sequence ID" value="NZ_JACHIP010000004.1"/>
</dbReference>
<evidence type="ECO:0000256" key="1">
    <source>
        <dbReference type="SAM" id="MobiDB-lite"/>
    </source>
</evidence>
<keyword evidence="2" id="KW-0732">Signal</keyword>
<keyword evidence="4" id="KW-1185">Reference proteome</keyword>
<evidence type="ECO:0000256" key="2">
    <source>
        <dbReference type="SAM" id="SignalP"/>
    </source>
</evidence>
<gene>
    <name evidence="3" type="ORF">HDF16_003447</name>
</gene>
<name>A0A7W7ZF57_9BACT</name>
<organism evidence="3 4">
    <name type="scientific">Granulicella aggregans</name>
    <dbReference type="NCBI Taxonomy" id="474949"/>
    <lineage>
        <taxon>Bacteria</taxon>
        <taxon>Pseudomonadati</taxon>
        <taxon>Acidobacteriota</taxon>
        <taxon>Terriglobia</taxon>
        <taxon>Terriglobales</taxon>
        <taxon>Acidobacteriaceae</taxon>
        <taxon>Granulicella</taxon>
    </lineage>
</organism>
<proteinExistence type="predicted"/>
<sequence length="320" mass="34008">MAIPEKNAPKLFFCLLFLAITIYPARAQQTVSKGNSNAPADEVSPPPVRMKLSPAKLPHVTCAGGQLTIVADNSTMSSVFTAIHECIGVEIEVPHGLKDDRTFITLGPGLARDVLNEFLSGTDFDYVIQSSLSDTRAIQSIQLTARTKDIRDGKDSLATADLTMTPARRLWLASRNAGRPTATSEDNESPADESQPGPPVQDSSAPAPVDAKEASAGAEAKDQPNDQKQDQPNQKQDQPKDQSQENSGASAPSTGVPAAAPGTGAAVPTQPPADGSQTTTPEPSPLQKQINQMEQLFEQRKQMNAKPTQPPAQNPDTNQN</sequence>
<feature type="compositionally biased region" description="Polar residues" evidence="1">
    <location>
        <begin position="275"/>
        <end position="294"/>
    </location>
</feature>
<evidence type="ECO:0008006" key="5">
    <source>
        <dbReference type="Google" id="ProtNLM"/>
    </source>
</evidence>
<feature type="compositionally biased region" description="Low complexity" evidence="1">
    <location>
        <begin position="247"/>
        <end position="268"/>
    </location>
</feature>
<comment type="caution">
    <text evidence="3">The sequence shown here is derived from an EMBL/GenBank/DDBJ whole genome shotgun (WGS) entry which is preliminary data.</text>
</comment>
<evidence type="ECO:0000313" key="3">
    <source>
        <dbReference type="EMBL" id="MBB5058733.1"/>
    </source>
</evidence>
<protein>
    <recommendedName>
        <fullName evidence="5">Type II/III secretion system protein</fullName>
    </recommendedName>
</protein>
<evidence type="ECO:0000313" key="4">
    <source>
        <dbReference type="Proteomes" id="UP000540989"/>
    </source>
</evidence>
<dbReference type="Proteomes" id="UP000540989">
    <property type="component" value="Unassembled WGS sequence"/>
</dbReference>
<dbReference type="AlphaFoldDB" id="A0A7W7ZF57"/>
<feature type="signal peptide" evidence="2">
    <location>
        <begin position="1"/>
        <end position="27"/>
    </location>
</feature>
<feature type="compositionally biased region" description="Basic and acidic residues" evidence="1">
    <location>
        <begin position="219"/>
        <end position="229"/>
    </location>
</feature>
<feature type="chain" id="PRO_5030792718" description="Type II/III secretion system protein" evidence="2">
    <location>
        <begin position="28"/>
        <end position="320"/>
    </location>
</feature>
<accession>A0A7W7ZF57</accession>
<feature type="region of interest" description="Disordered" evidence="1">
    <location>
        <begin position="177"/>
        <end position="320"/>
    </location>
</feature>